<dbReference type="InterPro" id="IPR010285">
    <property type="entry name" value="DNA_helicase_pif1-like_DEAD"/>
</dbReference>
<comment type="caution">
    <text evidence="4">The sequence shown here is derived from an EMBL/GenBank/DDBJ whole genome shotgun (WGS) entry which is preliminary data.</text>
</comment>
<dbReference type="GO" id="GO:0005524">
    <property type="term" value="F:ATP binding"/>
    <property type="evidence" value="ECO:0007669"/>
    <property type="project" value="UniProtKB-KW"/>
</dbReference>
<accession>A0A317YFC4</accession>
<proteinExistence type="inferred from homology"/>
<dbReference type="Gene3D" id="2.40.50.140">
    <property type="entry name" value="Nucleic acid-binding proteins"/>
    <property type="match status" value="2"/>
</dbReference>
<sequence length="866" mass="98760">MSQILSQEFLRRTMLTEWFVANQLHESARSLTYLDFPSEWRWDEKRSWEQIHRHVNSNRFIDDELSYDISIMQTESEMLTSRLNNDQLHAFKTITETVLANKAGFYFVLDYGGTGKTYLWNSIITFLCSRKQIVLSVASSGVASLLLRGGRTTHSRFKIPCELEETTVCDIKRGTMLSKLVQVASLIIWDEALMTHRFAFEALERSFRDILASSSPMAKDLPFGGKVGVLGGDLRQTLLVIEGGNHSQIVNSAIINSSLWSHVHILHLTQNMRLLMPSLSQEERQELSQFSKWMLDVGEGKIDATSQEGEDEQTWIKIPQELLLMPHGDKIACIVHTIYEKLNGNYMRLEYLKSRAILTPTNDIVDSINEYIVSLNPRDAKEYLSCDKIFKSQNVLIPRISLTLKNTKRPFVLQRRQYPIKGTPIHAEIAAALAVDKGSLIEIEKVYELKRFRVTPSRNYFKPVDNNFMIQFTLYIQAKVVKDPPQMFPRYIYKLTSFENIEDNIDNRTYLIVKKHFDKLYDMSLKITLWGNQASNFSISDVYNQSNNQSIVILLVGFLAKRFKGQPYLSGTTTSSWYFNPGIPEAQTYRNGLQNNDLQLIQPTTAEEEIQLSQPPNLEHKTVEELLNIDPDMFPPEGYKCTVTISRIVQNSKWWYPPCSRCHKSSSQTSTGYHYTSCGCTNINFRYKLSFIATDGTCEEELFCFDNIARKIVGKPCDNLVIAVTTSQGPTAALATIMCLKFTLAVSINMSAYSVTNRVFFIMSILTNHGRQTFIPSNMPSHPQQELHTQDEIPSLPTTQDSPATSMVKLSTCSNERNEGDDQRISELNNQELSSPPKRINIATLAKAYQILQTPKRKPPRSSSTS</sequence>
<dbReference type="SUPFAM" id="SSF50249">
    <property type="entry name" value="Nucleic acid-binding proteins"/>
    <property type="match status" value="2"/>
</dbReference>
<dbReference type="CDD" id="cd04481">
    <property type="entry name" value="RPA1_DBD_B_like"/>
    <property type="match status" value="1"/>
</dbReference>
<feature type="compositionally biased region" description="Basic and acidic residues" evidence="2">
    <location>
        <begin position="816"/>
        <end position="825"/>
    </location>
</feature>
<keyword evidence="1" id="KW-0378">Hydrolase</keyword>
<keyword evidence="1" id="KW-0067">ATP-binding</keyword>
<evidence type="ECO:0000259" key="3">
    <source>
        <dbReference type="Pfam" id="PF05970"/>
    </source>
</evidence>
<feature type="compositionally biased region" description="Polar residues" evidence="2">
    <location>
        <begin position="778"/>
        <end position="787"/>
    </location>
</feature>
<dbReference type="GO" id="GO:0016887">
    <property type="term" value="F:ATP hydrolysis activity"/>
    <property type="evidence" value="ECO:0007669"/>
    <property type="project" value="RHEA"/>
</dbReference>
<feature type="compositionally biased region" description="Polar residues" evidence="2">
    <location>
        <begin position="796"/>
        <end position="815"/>
    </location>
</feature>
<dbReference type="EC" id="5.6.2.3" evidence="1"/>
<dbReference type="EMBL" id="NCVQ01000001">
    <property type="protein sequence ID" value="PWZ56412.1"/>
    <property type="molecule type" value="Genomic_DNA"/>
</dbReference>
<dbReference type="PANTHER" id="PTHR47165:SF3">
    <property type="entry name" value="RETROTRANSPOSON-LIKE PROTEIN"/>
    <property type="match status" value="1"/>
</dbReference>
<dbReference type="GO" id="GO:0006310">
    <property type="term" value="P:DNA recombination"/>
    <property type="evidence" value="ECO:0007669"/>
    <property type="project" value="UniProtKB-KW"/>
</dbReference>
<dbReference type="AlphaFoldDB" id="A0A317YFC4"/>
<dbReference type="GO" id="GO:0000723">
    <property type="term" value="P:telomere maintenance"/>
    <property type="evidence" value="ECO:0007669"/>
    <property type="project" value="InterPro"/>
</dbReference>
<dbReference type="CDD" id="cd04476">
    <property type="entry name" value="RPA1_DBD_C"/>
    <property type="match status" value="1"/>
</dbReference>
<comment type="catalytic activity">
    <reaction evidence="1">
        <text>ATP + H2O = ADP + phosphate + H(+)</text>
        <dbReference type="Rhea" id="RHEA:13065"/>
        <dbReference type="ChEBI" id="CHEBI:15377"/>
        <dbReference type="ChEBI" id="CHEBI:15378"/>
        <dbReference type="ChEBI" id="CHEBI:30616"/>
        <dbReference type="ChEBI" id="CHEBI:43474"/>
        <dbReference type="ChEBI" id="CHEBI:456216"/>
        <dbReference type="EC" id="5.6.2.3"/>
    </reaction>
</comment>
<protein>
    <recommendedName>
        <fullName evidence="1">ATP-dependent DNA helicase</fullName>
        <ecNumber evidence="1">5.6.2.3</ecNumber>
    </recommendedName>
</protein>
<dbReference type="SUPFAM" id="SSF52540">
    <property type="entry name" value="P-loop containing nucleoside triphosphate hydrolases"/>
    <property type="match status" value="2"/>
</dbReference>
<dbReference type="GO" id="GO:0006281">
    <property type="term" value="P:DNA repair"/>
    <property type="evidence" value="ECO:0007669"/>
    <property type="project" value="UniProtKB-KW"/>
</dbReference>
<comment type="cofactor">
    <cofactor evidence="1">
        <name>Mg(2+)</name>
        <dbReference type="ChEBI" id="CHEBI:18420"/>
    </cofactor>
</comment>
<dbReference type="PANTHER" id="PTHR47165">
    <property type="entry name" value="OS03G0429900 PROTEIN"/>
    <property type="match status" value="1"/>
</dbReference>
<dbReference type="InterPro" id="IPR047192">
    <property type="entry name" value="Euk_RPA1_DBD_C"/>
</dbReference>
<evidence type="ECO:0000256" key="1">
    <source>
        <dbReference type="RuleBase" id="RU363044"/>
    </source>
</evidence>
<organism evidence="4">
    <name type="scientific">Zea mays</name>
    <name type="common">Maize</name>
    <dbReference type="NCBI Taxonomy" id="4577"/>
    <lineage>
        <taxon>Eukaryota</taxon>
        <taxon>Viridiplantae</taxon>
        <taxon>Streptophyta</taxon>
        <taxon>Embryophyta</taxon>
        <taxon>Tracheophyta</taxon>
        <taxon>Spermatophyta</taxon>
        <taxon>Magnoliopsida</taxon>
        <taxon>Liliopsida</taxon>
        <taxon>Poales</taxon>
        <taxon>Poaceae</taxon>
        <taxon>PACMAD clade</taxon>
        <taxon>Panicoideae</taxon>
        <taxon>Andropogonodae</taxon>
        <taxon>Andropogoneae</taxon>
        <taxon>Tripsacinae</taxon>
        <taxon>Zea</taxon>
    </lineage>
</organism>
<keyword evidence="1" id="KW-0233">DNA recombination</keyword>
<keyword evidence="1" id="KW-0234">DNA repair</keyword>
<dbReference type="Proteomes" id="UP000251960">
    <property type="component" value="Chromosome 1"/>
</dbReference>
<evidence type="ECO:0000313" key="4">
    <source>
        <dbReference type="EMBL" id="PWZ56412.1"/>
    </source>
</evidence>
<dbReference type="InterPro" id="IPR012340">
    <property type="entry name" value="NA-bd_OB-fold"/>
</dbReference>
<keyword evidence="1" id="KW-0227">DNA damage</keyword>
<evidence type="ECO:0000256" key="2">
    <source>
        <dbReference type="SAM" id="MobiDB-lite"/>
    </source>
</evidence>
<keyword evidence="1" id="KW-0347">Helicase</keyword>
<feature type="domain" description="DNA helicase Pif1-like DEAD-box helicase" evidence="3">
    <location>
        <begin position="83"/>
        <end position="307"/>
    </location>
</feature>
<name>A0A317YFC4_MAIZE</name>
<keyword evidence="1" id="KW-0547">Nucleotide-binding</keyword>
<dbReference type="Pfam" id="PF05970">
    <property type="entry name" value="PIF1"/>
    <property type="match status" value="1"/>
</dbReference>
<dbReference type="Gene3D" id="3.40.50.300">
    <property type="entry name" value="P-loop containing nucleotide triphosphate hydrolases"/>
    <property type="match status" value="1"/>
</dbReference>
<dbReference type="GO" id="GO:0043139">
    <property type="term" value="F:5'-3' DNA helicase activity"/>
    <property type="evidence" value="ECO:0007669"/>
    <property type="project" value="UniProtKB-EC"/>
</dbReference>
<gene>
    <name evidence="4" type="ORF">Zm00014a_030712</name>
</gene>
<comment type="similarity">
    <text evidence="1">Belongs to the helicase family.</text>
</comment>
<dbReference type="ExpressionAtlas" id="A0A317YFC4">
    <property type="expression patterns" value="baseline and differential"/>
</dbReference>
<feature type="region of interest" description="Disordered" evidence="2">
    <location>
        <begin position="778"/>
        <end position="837"/>
    </location>
</feature>
<dbReference type="InterPro" id="IPR027417">
    <property type="entry name" value="P-loop_NTPase"/>
</dbReference>
<reference evidence="4" key="1">
    <citation type="journal article" date="2018" name="Nat. Genet.">
        <title>Extensive intraspecific gene order and gene structural variations between Mo17 and other maize genomes.</title>
        <authorList>
            <person name="Sun S."/>
            <person name="Zhou Y."/>
            <person name="Chen J."/>
            <person name="Shi J."/>
            <person name="Zhao H."/>
            <person name="Zhao H."/>
            <person name="Song W."/>
            <person name="Zhang M."/>
            <person name="Cui Y."/>
            <person name="Dong X."/>
            <person name="Liu H."/>
            <person name="Ma X."/>
            <person name="Jiao Y."/>
            <person name="Wang B."/>
            <person name="Wei X."/>
            <person name="Stein J.C."/>
            <person name="Glaubitz J.C."/>
            <person name="Lu F."/>
            <person name="Yu G."/>
            <person name="Liang C."/>
            <person name="Fengler K."/>
            <person name="Li B."/>
            <person name="Rafalski A."/>
            <person name="Schnable P.S."/>
            <person name="Ware D.H."/>
            <person name="Buckler E.S."/>
            <person name="Lai J."/>
        </authorList>
    </citation>
    <scope>NUCLEOTIDE SEQUENCE [LARGE SCALE GENOMIC DNA]</scope>
    <source>
        <tissue evidence="4">Seedling</tissue>
    </source>
</reference>